<protein>
    <submittedName>
        <fullName evidence="2">Uncharacterized protein</fullName>
    </submittedName>
</protein>
<feature type="compositionally biased region" description="Polar residues" evidence="1">
    <location>
        <begin position="269"/>
        <end position="281"/>
    </location>
</feature>
<dbReference type="Proteomes" id="UP001163846">
    <property type="component" value="Unassembled WGS sequence"/>
</dbReference>
<feature type="region of interest" description="Disordered" evidence="1">
    <location>
        <begin position="551"/>
        <end position="648"/>
    </location>
</feature>
<feature type="compositionally biased region" description="Acidic residues" evidence="1">
    <location>
        <begin position="799"/>
        <end position="810"/>
    </location>
</feature>
<sequence>MVGNEKNELYSCKCINVQVKSSPPPTTGAQSGLPPASDWTTVFVPQDEDIKIIYPHLTLRSRHRAPYIPDPTRCARYTTLTCLSCRTLVYRIHQTVLLDDEVNIREGPIITKGWAETEVLRSSSGWLEVSTKDVLIGEAAINKQKSLPEFSKLFGIVLPAASIYPSPSFPADFESISQSITQYQSIPRYQLPPIPPVFPEPKSTRSLFTVLAAIATRHSHDLRSEAEEYIDRIVKEKVEEIKRAEAQLKRHVLALLTAYSDGIKKAEQEQSTLQGGSSQTEPAKESTSSPPVSPSTPVFSGVPSSVIRDFIPMRITPSPVTPATPAKPTSGPSRNPSSPPSTNSLPRVSALSASLATSSFHHPKARADGPSPTSTSPPDPSRATVSDADSFQSLQSASSATLIQQRRISEDMDTLASYRFLQLEEEMKKRETEAENQRKNKARGRASVQGSAGPSNVSRASASSPRANGVIPKAGKGKEVETKAEEPSSASPKSKGRRKVTFDVKVGNPSAPAPESVTSVDPISEDMLFDYEEETNARDVTVPVVLPLVESASQHPSTSGRPRIHKRSSSGGLPASFSALKPASSSSPVASHIPLPIPTRISPTSDSSHVATHTPSSRSATATSDDSRTRATAGSDPAFDTTTTTSGSINSASAAQALMQDRRTRIHEMLAASLPSHRAAWAGKNYETFLSDAYADADDDEDEEHDDDEVEPQAVQGIPSSVPVTIHRPSSKAKTQPLTLASYQPNAVLADNMDLSNDSSRTDEKRQTSTALRRVSYAEGDVNRGVDPGMFDYVLEVHPEEEEEDDDYQDDSGGRGEDGESNPGGRNKGTNGTSTTTSKGRARAQKILEAQAKSGVPDDGMWRSLI</sequence>
<feature type="compositionally biased region" description="Polar residues" evidence="1">
    <location>
        <begin position="601"/>
        <end position="610"/>
    </location>
</feature>
<gene>
    <name evidence="2" type="ORF">F5878DRAFT_14482</name>
</gene>
<name>A0AA38UHA8_9AGAR</name>
<evidence type="ECO:0000313" key="3">
    <source>
        <dbReference type="Proteomes" id="UP001163846"/>
    </source>
</evidence>
<evidence type="ECO:0000256" key="1">
    <source>
        <dbReference type="SAM" id="MobiDB-lite"/>
    </source>
</evidence>
<feature type="compositionally biased region" description="Basic and acidic residues" evidence="1">
    <location>
        <begin position="429"/>
        <end position="438"/>
    </location>
</feature>
<feature type="compositionally biased region" description="Low complexity" evidence="1">
    <location>
        <begin position="286"/>
        <end position="306"/>
    </location>
</feature>
<feature type="compositionally biased region" description="Polar residues" evidence="1">
    <location>
        <begin position="551"/>
        <end position="560"/>
    </location>
</feature>
<feature type="region of interest" description="Disordered" evidence="1">
    <location>
        <begin position="696"/>
        <end position="739"/>
    </location>
</feature>
<accession>A0AA38UHA8</accession>
<reference evidence="2" key="1">
    <citation type="submission" date="2022-08" db="EMBL/GenBank/DDBJ databases">
        <authorList>
            <consortium name="DOE Joint Genome Institute"/>
            <person name="Min B."/>
            <person name="Riley R."/>
            <person name="Sierra-Patev S."/>
            <person name="Naranjo-Ortiz M."/>
            <person name="Looney B."/>
            <person name="Konkel Z."/>
            <person name="Slot J.C."/>
            <person name="Sakamoto Y."/>
            <person name="Steenwyk J.L."/>
            <person name="Rokas A."/>
            <person name="Carro J."/>
            <person name="Camarero S."/>
            <person name="Ferreira P."/>
            <person name="Molpeceres G."/>
            <person name="Ruiz-Duenas F.J."/>
            <person name="Serrano A."/>
            <person name="Henrissat B."/>
            <person name="Drula E."/>
            <person name="Hughes K.W."/>
            <person name="Mata J.L."/>
            <person name="Ishikawa N.K."/>
            <person name="Vargas-Isla R."/>
            <person name="Ushijima S."/>
            <person name="Smith C.A."/>
            <person name="Ahrendt S."/>
            <person name="Andreopoulos W."/>
            <person name="He G."/>
            <person name="Labutti K."/>
            <person name="Lipzen A."/>
            <person name="Ng V."/>
            <person name="Sandor L."/>
            <person name="Barry K."/>
            <person name="Martinez A.T."/>
            <person name="Xiao Y."/>
            <person name="Gibbons J.G."/>
            <person name="Terashima K."/>
            <person name="Hibbett D.S."/>
            <person name="Grigoriev I.V."/>
        </authorList>
    </citation>
    <scope>NUCLEOTIDE SEQUENCE</scope>
    <source>
        <strain evidence="2">TFB9207</strain>
    </source>
</reference>
<evidence type="ECO:0000313" key="2">
    <source>
        <dbReference type="EMBL" id="KAJ3841424.1"/>
    </source>
</evidence>
<feature type="compositionally biased region" description="Low complexity" evidence="1">
    <location>
        <begin position="574"/>
        <end position="594"/>
    </location>
</feature>
<feature type="compositionally biased region" description="Low complexity" evidence="1">
    <location>
        <begin position="824"/>
        <end position="839"/>
    </location>
</feature>
<comment type="caution">
    <text evidence="2">The sequence shown here is derived from an EMBL/GenBank/DDBJ whole genome shotgun (WGS) entry which is preliminary data.</text>
</comment>
<feature type="compositionally biased region" description="Polar residues" evidence="1">
    <location>
        <begin position="448"/>
        <end position="466"/>
    </location>
</feature>
<feature type="compositionally biased region" description="Acidic residues" evidence="1">
    <location>
        <begin position="696"/>
        <end position="711"/>
    </location>
</feature>
<dbReference type="EMBL" id="MU806040">
    <property type="protein sequence ID" value="KAJ3841424.1"/>
    <property type="molecule type" value="Genomic_DNA"/>
</dbReference>
<feature type="compositionally biased region" description="Basic and acidic residues" evidence="1">
    <location>
        <begin position="476"/>
        <end position="486"/>
    </location>
</feature>
<feature type="compositionally biased region" description="Low complexity" evidence="1">
    <location>
        <begin position="328"/>
        <end position="359"/>
    </location>
</feature>
<proteinExistence type="predicted"/>
<organism evidence="2 3">
    <name type="scientific">Lentinula raphanica</name>
    <dbReference type="NCBI Taxonomy" id="153919"/>
    <lineage>
        <taxon>Eukaryota</taxon>
        <taxon>Fungi</taxon>
        <taxon>Dikarya</taxon>
        <taxon>Basidiomycota</taxon>
        <taxon>Agaricomycotina</taxon>
        <taxon>Agaricomycetes</taxon>
        <taxon>Agaricomycetidae</taxon>
        <taxon>Agaricales</taxon>
        <taxon>Marasmiineae</taxon>
        <taxon>Omphalotaceae</taxon>
        <taxon>Lentinula</taxon>
    </lineage>
</organism>
<feature type="region of interest" description="Disordered" evidence="1">
    <location>
        <begin position="429"/>
        <end position="521"/>
    </location>
</feature>
<dbReference type="AlphaFoldDB" id="A0AA38UHA8"/>
<feature type="region of interest" description="Disordered" evidence="1">
    <location>
        <begin position="751"/>
        <end position="866"/>
    </location>
</feature>
<feature type="region of interest" description="Disordered" evidence="1">
    <location>
        <begin position="266"/>
        <end position="387"/>
    </location>
</feature>
<keyword evidence="3" id="KW-1185">Reference proteome</keyword>
<feature type="compositionally biased region" description="Low complexity" evidence="1">
    <location>
        <begin position="611"/>
        <end position="624"/>
    </location>
</feature>